<reference evidence="3" key="1">
    <citation type="submission" date="2023-06" db="EMBL/GenBank/DDBJ databases">
        <title>Draft genome sequence of Nocardioides sp. SOB77.</title>
        <authorList>
            <person name="Zhang G."/>
        </authorList>
    </citation>
    <scope>NUCLEOTIDE SEQUENCE</scope>
    <source>
        <strain evidence="3">SOB77</strain>
    </source>
</reference>
<evidence type="ECO:0000313" key="4">
    <source>
        <dbReference type="Proteomes" id="UP001168620"/>
    </source>
</evidence>
<dbReference type="RefSeq" id="WP_300954325.1">
    <property type="nucleotide sequence ID" value="NZ_JAUHJQ010000010.1"/>
</dbReference>
<keyword evidence="2" id="KW-0732">Signal</keyword>
<dbReference type="PROSITE" id="PS51257">
    <property type="entry name" value="PROKAR_LIPOPROTEIN"/>
    <property type="match status" value="1"/>
</dbReference>
<feature type="region of interest" description="Disordered" evidence="1">
    <location>
        <begin position="23"/>
        <end position="52"/>
    </location>
</feature>
<comment type="caution">
    <text evidence="3">The sequence shown here is derived from an EMBL/GenBank/DDBJ whole genome shotgun (WGS) entry which is preliminary data.</text>
</comment>
<evidence type="ECO:0000256" key="2">
    <source>
        <dbReference type="SAM" id="SignalP"/>
    </source>
</evidence>
<organism evidence="3 4">
    <name type="scientific">Nocardioides oceani</name>
    <dbReference type="NCBI Taxonomy" id="3058369"/>
    <lineage>
        <taxon>Bacteria</taxon>
        <taxon>Bacillati</taxon>
        <taxon>Actinomycetota</taxon>
        <taxon>Actinomycetes</taxon>
        <taxon>Propionibacteriales</taxon>
        <taxon>Nocardioidaceae</taxon>
        <taxon>Nocardioides</taxon>
    </lineage>
</organism>
<evidence type="ECO:0000256" key="1">
    <source>
        <dbReference type="SAM" id="MobiDB-lite"/>
    </source>
</evidence>
<keyword evidence="4" id="KW-1185">Reference proteome</keyword>
<evidence type="ECO:0008006" key="5">
    <source>
        <dbReference type="Google" id="ProtNLM"/>
    </source>
</evidence>
<feature type="chain" id="PRO_5046116222" description="DUF3829 domain-containing protein" evidence="2">
    <location>
        <begin position="22"/>
        <end position="297"/>
    </location>
</feature>
<protein>
    <recommendedName>
        <fullName evidence="5">DUF3829 domain-containing protein</fullName>
    </recommendedName>
</protein>
<dbReference type="Proteomes" id="UP001168620">
    <property type="component" value="Unassembled WGS sequence"/>
</dbReference>
<feature type="signal peptide" evidence="2">
    <location>
        <begin position="1"/>
        <end position="21"/>
    </location>
</feature>
<evidence type="ECO:0000313" key="3">
    <source>
        <dbReference type="EMBL" id="MDN4175157.1"/>
    </source>
</evidence>
<accession>A0ABT8FL97</accession>
<sequence>MPAHRALAALAAAALCLSVTACGGDDDGGASPGEGGSETSGSAAAPTETDYTEAHDAVVELGEVASEVDEAGVQHTRAAQELFAKDPSTDAGDPAVTTSLEALVEQQEGRDRLVADLGELPAMADPEVRTAYEEYAAAQEEYSRFTDAFYRDFPVMLGIERACGDVFELEEAVGDDSGSERQFAVDWLRAHAAAAEDCRPVLEQLTRSENRMFASFTAGFLDVIDERDRVMTASRDGEITPQQAVTGLEEANADFQELNQEGKYDYDAEMDELSPRDERDALHAVLDERLGGHGAEE</sequence>
<feature type="compositionally biased region" description="Low complexity" evidence="1">
    <location>
        <begin position="39"/>
        <end position="49"/>
    </location>
</feature>
<dbReference type="EMBL" id="JAUHJQ010000010">
    <property type="protein sequence ID" value="MDN4175157.1"/>
    <property type="molecule type" value="Genomic_DNA"/>
</dbReference>
<name>A0ABT8FL97_9ACTN</name>
<proteinExistence type="predicted"/>
<gene>
    <name evidence="3" type="ORF">QWY28_19490</name>
</gene>